<evidence type="ECO:0000259" key="7">
    <source>
        <dbReference type="PROSITE" id="PS50853"/>
    </source>
</evidence>
<dbReference type="EMBL" id="JABSTR010000010">
    <property type="protein sequence ID" value="KAH9380357.1"/>
    <property type="molecule type" value="Genomic_DNA"/>
</dbReference>
<evidence type="ECO:0000256" key="1">
    <source>
        <dbReference type="ARBA" id="ARBA00022723"/>
    </source>
</evidence>
<organism evidence="8 9">
    <name type="scientific">Haemaphysalis longicornis</name>
    <name type="common">Bush tick</name>
    <dbReference type="NCBI Taxonomy" id="44386"/>
    <lineage>
        <taxon>Eukaryota</taxon>
        <taxon>Metazoa</taxon>
        <taxon>Ecdysozoa</taxon>
        <taxon>Arthropoda</taxon>
        <taxon>Chelicerata</taxon>
        <taxon>Arachnida</taxon>
        <taxon>Acari</taxon>
        <taxon>Parasitiformes</taxon>
        <taxon>Ixodida</taxon>
        <taxon>Ixodoidea</taxon>
        <taxon>Ixodidae</taxon>
        <taxon>Haemaphysalinae</taxon>
        <taxon>Haemaphysalis</taxon>
    </lineage>
</organism>
<feature type="domain" description="Fibronectin type-III" evidence="7">
    <location>
        <begin position="212"/>
        <end position="304"/>
    </location>
</feature>
<keyword evidence="3 5" id="KW-0863">Zinc-finger</keyword>
<keyword evidence="1" id="KW-0479">Metal-binding</keyword>
<evidence type="ECO:0008006" key="10">
    <source>
        <dbReference type="Google" id="ProtNLM"/>
    </source>
</evidence>
<dbReference type="AlphaFoldDB" id="A0A9J6GY31"/>
<dbReference type="GO" id="GO:0010468">
    <property type="term" value="P:regulation of gene expression"/>
    <property type="evidence" value="ECO:0007669"/>
    <property type="project" value="TreeGrafter"/>
</dbReference>
<dbReference type="Pfam" id="PF00041">
    <property type="entry name" value="fn3"/>
    <property type="match status" value="2"/>
</dbReference>
<dbReference type="FunFam" id="3.30.160.60:FF:000624">
    <property type="entry name" value="zinc finger protein 697"/>
    <property type="match status" value="1"/>
</dbReference>
<dbReference type="InterPro" id="IPR013087">
    <property type="entry name" value="Znf_C2H2_type"/>
</dbReference>
<keyword evidence="4" id="KW-0862">Zinc</keyword>
<proteinExistence type="predicted"/>
<dbReference type="PROSITE" id="PS50157">
    <property type="entry name" value="ZINC_FINGER_C2H2_2"/>
    <property type="match status" value="5"/>
</dbReference>
<evidence type="ECO:0000259" key="6">
    <source>
        <dbReference type="PROSITE" id="PS50157"/>
    </source>
</evidence>
<evidence type="ECO:0000256" key="4">
    <source>
        <dbReference type="ARBA" id="ARBA00022833"/>
    </source>
</evidence>
<dbReference type="InterPro" id="IPR013783">
    <property type="entry name" value="Ig-like_fold"/>
</dbReference>
<dbReference type="PROSITE" id="PS50853">
    <property type="entry name" value="FN3"/>
    <property type="match status" value="2"/>
</dbReference>
<sequence length="461" mass="50946">MGASYNGSLEEPEEATGLIVTSVGAHSMTISWNNSDSGDGIQPSGYLLAICDPSDLDRCLVNKTVSFAPREYQVRVDDLSANTTYTVVLTAFLADSSAIYYGRSLDVGVTTQTSGQPKILDIPDASKPSITISIKQAPVSSNYTVTMDKVTANSTTKTVEKLDAQVKDAPVTLNITDIDPASHYEVTVKNCSGRCEVEASLHVQAKVGSPTEPQSLNYTKVSLHSVTITWKRPELAEGPLDGYMVTLSNRSSSFQIITKSTKLSVGNLASSCHYKITVAAFNTGAHGTKEGPAVEISVNTLQPGGDITRGLAVLACELCGQCFVAHDYLEKHQRQEHGIRPKGNYQCSYCPFTHDWKASVLKHERSHTGERPHVCEICQVGFLESTHLKDHMRTHTNERPFECDVCHLTFRRRSYMVRHRQLHENARPYECPDCDRSFTQKCHLRKHRLAMHVVVDNRKDS</sequence>
<dbReference type="InterPro" id="IPR050331">
    <property type="entry name" value="Zinc_finger"/>
</dbReference>
<dbReference type="GO" id="GO:0005634">
    <property type="term" value="C:nucleus"/>
    <property type="evidence" value="ECO:0007669"/>
    <property type="project" value="TreeGrafter"/>
</dbReference>
<gene>
    <name evidence="8" type="ORF">HPB48_014524</name>
</gene>
<dbReference type="Gene3D" id="3.30.160.60">
    <property type="entry name" value="Classic Zinc Finger"/>
    <property type="match status" value="4"/>
</dbReference>
<evidence type="ECO:0000256" key="3">
    <source>
        <dbReference type="ARBA" id="ARBA00022771"/>
    </source>
</evidence>
<dbReference type="InterPro" id="IPR036236">
    <property type="entry name" value="Znf_C2H2_sf"/>
</dbReference>
<dbReference type="CDD" id="cd00063">
    <property type="entry name" value="FN3"/>
    <property type="match status" value="2"/>
</dbReference>
<feature type="domain" description="C2H2-type" evidence="6">
    <location>
        <begin position="373"/>
        <end position="400"/>
    </location>
</feature>
<dbReference type="InterPro" id="IPR003961">
    <property type="entry name" value="FN3_dom"/>
</dbReference>
<comment type="caution">
    <text evidence="8">The sequence shown here is derived from an EMBL/GenBank/DDBJ whole genome shotgun (WGS) entry which is preliminary data.</text>
</comment>
<keyword evidence="2" id="KW-0677">Repeat</keyword>
<name>A0A9J6GY31_HAELO</name>
<protein>
    <recommendedName>
        <fullName evidence="10">Zinc finger protein</fullName>
    </recommendedName>
</protein>
<keyword evidence="9" id="KW-1185">Reference proteome</keyword>
<evidence type="ECO:0000256" key="2">
    <source>
        <dbReference type="ARBA" id="ARBA00022737"/>
    </source>
</evidence>
<feature type="domain" description="C2H2-type" evidence="6">
    <location>
        <begin position="345"/>
        <end position="372"/>
    </location>
</feature>
<feature type="domain" description="C2H2-type" evidence="6">
    <location>
        <begin position="314"/>
        <end position="341"/>
    </location>
</feature>
<evidence type="ECO:0000256" key="5">
    <source>
        <dbReference type="PROSITE-ProRule" id="PRU00042"/>
    </source>
</evidence>
<evidence type="ECO:0000313" key="9">
    <source>
        <dbReference type="Proteomes" id="UP000821853"/>
    </source>
</evidence>
<dbReference type="Pfam" id="PF00096">
    <property type="entry name" value="zf-C2H2"/>
    <property type="match status" value="3"/>
</dbReference>
<dbReference type="PROSITE" id="PS00028">
    <property type="entry name" value="ZINC_FINGER_C2H2_1"/>
    <property type="match status" value="4"/>
</dbReference>
<dbReference type="OrthoDB" id="6077919at2759"/>
<feature type="domain" description="C2H2-type" evidence="6">
    <location>
        <begin position="401"/>
        <end position="428"/>
    </location>
</feature>
<feature type="domain" description="Fibronectin type-III" evidence="7">
    <location>
        <begin position="11"/>
        <end position="114"/>
    </location>
</feature>
<evidence type="ECO:0000313" key="8">
    <source>
        <dbReference type="EMBL" id="KAH9380357.1"/>
    </source>
</evidence>
<feature type="domain" description="C2H2-type" evidence="6">
    <location>
        <begin position="429"/>
        <end position="452"/>
    </location>
</feature>
<dbReference type="Gene3D" id="2.60.40.10">
    <property type="entry name" value="Immunoglobulins"/>
    <property type="match status" value="2"/>
</dbReference>
<dbReference type="VEuPathDB" id="VectorBase:HLOH_052518"/>
<dbReference type="SMART" id="SM00060">
    <property type="entry name" value="FN3"/>
    <property type="match status" value="3"/>
</dbReference>
<dbReference type="SMART" id="SM00355">
    <property type="entry name" value="ZnF_C2H2"/>
    <property type="match status" value="5"/>
</dbReference>
<dbReference type="InterPro" id="IPR036116">
    <property type="entry name" value="FN3_sf"/>
</dbReference>
<dbReference type="SUPFAM" id="SSF49265">
    <property type="entry name" value="Fibronectin type III"/>
    <property type="match status" value="2"/>
</dbReference>
<dbReference type="SUPFAM" id="SSF57667">
    <property type="entry name" value="beta-beta-alpha zinc fingers"/>
    <property type="match status" value="3"/>
</dbReference>
<accession>A0A9J6GY31</accession>
<dbReference type="Proteomes" id="UP000821853">
    <property type="component" value="Chromosome 8"/>
</dbReference>
<dbReference type="GO" id="GO:0008270">
    <property type="term" value="F:zinc ion binding"/>
    <property type="evidence" value="ECO:0007669"/>
    <property type="project" value="UniProtKB-KW"/>
</dbReference>
<dbReference type="FunFam" id="3.30.160.60:FF:000065">
    <property type="entry name" value="B-cell CLL/lymphoma 6, member B"/>
    <property type="match status" value="1"/>
</dbReference>
<dbReference type="PANTHER" id="PTHR16515">
    <property type="entry name" value="PR DOMAIN ZINC FINGER PROTEIN"/>
    <property type="match status" value="1"/>
</dbReference>
<dbReference type="PANTHER" id="PTHR16515:SF58">
    <property type="entry name" value="ZINC FINGER PROTEIN 22"/>
    <property type="match status" value="1"/>
</dbReference>
<reference evidence="8 9" key="1">
    <citation type="journal article" date="2020" name="Cell">
        <title>Large-Scale Comparative Analyses of Tick Genomes Elucidate Their Genetic Diversity and Vector Capacities.</title>
        <authorList>
            <consortium name="Tick Genome and Microbiome Consortium (TIGMIC)"/>
            <person name="Jia N."/>
            <person name="Wang J."/>
            <person name="Shi W."/>
            <person name="Du L."/>
            <person name="Sun Y."/>
            <person name="Zhan W."/>
            <person name="Jiang J.F."/>
            <person name="Wang Q."/>
            <person name="Zhang B."/>
            <person name="Ji P."/>
            <person name="Bell-Sakyi L."/>
            <person name="Cui X.M."/>
            <person name="Yuan T.T."/>
            <person name="Jiang B.G."/>
            <person name="Yang W.F."/>
            <person name="Lam T.T."/>
            <person name="Chang Q.C."/>
            <person name="Ding S.J."/>
            <person name="Wang X.J."/>
            <person name="Zhu J.G."/>
            <person name="Ruan X.D."/>
            <person name="Zhao L."/>
            <person name="Wei J.T."/>
            <person name="Ye R.Z."/>
            <person name="Que T.C."/>
            <person name="Du C.H."/>
            <person name="Zhou Y.H."/>
            <person name="Cheng J.X."/>
            <person name="Dai P.F."/>
            <person name="Guo W.B."/>
            <person name="Han X.H."/>
            <person name="Huang E.J."/>
            <person name="Li L.F."/>
            <person name="Wei W."/>
            <person name="Gao Y.C."/>
            <person name="Liu J.Z."/>
            <person name="Shao H.Z."/>
            <person name="Wang X."/>
            <person name="Wang C.C."/>
            <person name="Yang T.C."/>
            <person name="Huo Q.B."/>
            <person name="Li W."/>
            <person name="Chen H.Y."/>
            <person name="Chen S.E."/>
            <person name="Zhou L.G."/>
            <person name="Ni X.B."/>
            <person name="Tian J.H."/>
            <person name="Sheng Y."/>
            <person name="Liu T."/>
            <person name="Pan Y.S."/>
            <person name="Xia L.Y."/>
            <person name="Li J."/>
            <person name="Zhao F."/>
            <person name="Cao W.C."/>
        </authorList>
    </citation>
    <scope>NUCLEOTIDE SEQUENCE [LARGE SCALE GENOMIC DNA]</scope>
    <source>
        <strain evidence="8">HaeL-2018</strain>
    </source>
</reference>